<dbReference type="InterPro" id="IPR057336">
    <property type="entry name" value="GerAC_N"/>
</dbReference>
<evidence type="ECO:0000259" key="8">
    <source>
        <dbReference type="Pfam" id="PF05504"/>
    </source>
</evidence>
<evidence type="ECO:0000256" key="6">
    <source>
        <dbReference type="ARBA" id="ARBA00023139"/>
    </source>
</evidence>
<dbReference type="InterPro" id="IPR046953">
    <property type="entry name" value="Spore_GerAC-like_C"/>
</dbReference>
<dbReference type="Gene3D" id="3.30.300.210">
    <property type="entry name" value="Nutrient germinant receptor protein C, domain 3"/>
    <property type="match status" value="1"/>
</dbReference>
<organism evidence="10 11">
    <name type="scientific">Priestia iocasae</name>
    <dbReference type="NCBI Taxonomy" id="2291674"/>
    <lineage>
        <taxon>Bacteria</taxon>
        <taxon>Bacillati</taxon>
        <taxon>Bacillota</taxon>
        <taxon>Bacilli</taxon>
        <taxon>Bacillales</taxon>
        <taxon>Bacillaceae</taxon>
        <taxon>Priestia</taxon>
    </lineage>
</organism>
<feature type="domain" description="Spore germination protein N-terminal" evidence="9">
    <location>
        <begin position="23"/>
        <end position="188"/>
    </location>
</feature>
<evidence type="ECO:0000256" key="1">
    <source>
        <dbReference type="ARBA" id="ARBA00004635"/>
    </source>
</evidence>
<accession>A0ABS2QRG5</accession>
<dbReference type="Proteomes" id="UP000809829">
    <property type="component" value="Unassembled WGS sequence"/>
</dbReference>
<comment type="similarity">
    <text evidence="2">Belongs to the GerABKC lipoprotein family.</text>
</comment>
<dbReference type="Pfam" id="PF05504">
    <property type="entry name" value="Spore_GerAC"/>
    <property type="match status" value="1"/>
</dbReference>
<keyword evidence="4" id="KW-0732">Signal</keyword>
<evidence type="ECO:0000256" key="2">
    <source>
        <dbReference type="ARBA" id="ARBA00007886"/>
    </source>
</evidence>
<sequence>MKKSSSLMFLCCFLLLTTSCVKDKKIIDEIQITQGIAVDKSDEKNYRFTSFYPIHNEGDKTEYKTVSVLGDSTKEARIQLNEATQKPIFSGKLSTLLFSYKVAENGINEMIDTLQRDPTIGRDVIVAVTKGKSGPYLINDLGFNQGNARYIYDLIKNNQEAGNLPTTDLHQFLFMYFSEGKEPILPYVILTEGNIRLAGLALFKKDKVKSIVSRDDLFLFRAMYEDFKTGSYQVKFKDEKLMLQNVASKVNYDIGKGQVPSVKINIRIKGYISEEVNGDLPISDQIKQYKKEMEKQIEHDCQELLAKLQEENLDSLGIGEQVRMRRRDWKNKEWKEMYKDVSIQVNCDVEILHSGIVS</sequence>
<keyword evidence="5" id="KW-0472">Membrane</keyword>
<keyword evidence="11" id="KW-1185">Reference proteome</keyword>
<dbReference type="InterPro" id="IPR038501">
    <property type="entry name" value="Spore_GerAC_C_sf"/>
</dbReference>
<dbReference type="InterPro" id="IPR008844">
    <property type="entry name" value="Spore_GerAC-like"/>
</dbReference>
<evidence type="ECO:0000313" key="10">
    <source>
        <dbReference type="EMBL" id="MBM7702036.1"/>
    </source>
</evidence>
<comment type="caution">
    <text evidence="10">The sequence shown here is derived from an EMBL/GenBank/DDBJ whole genome shotgun (WGS) entry which is preliminary data.</text>
</comment>
<evidence type="ECO:0000256" key="3">
    <source>
        <dbReference type="ARBA" id="ARBA00022544"/>
    </source>
</evidence>
<proteinExistence type="inferred from homology"/>
<comment type="subcellular location">
    <subcellularLocation>
        <location evidence="1">Membrane</location>
        <topology evidence="1">Lipid-anchor</topology>
    </subcellularLocation>
</comment>
<keyword evidence="7" id="KW-0449">Lipoprotein</keyword>
<dbReference type="Pfam" id="PF25198">
    <property type="entry name" value="Spore_GerAC_N"/>
    <property type="match status" value="1"/>
</dbReference>
<evidence type="ECO:0000256" key="4">
    <source>
        <dbReference type="ARBA" id="ARBA00022729"/>
    </source>
</evidence>
<protein>
    <submittedName>
        <fullName evidence="10">Spore germination protein</fullName>
    </submittedName>
</protein>
<gene>
    <name evidence="10" type="ORF">JOC83_000862</name>
</gene>
<reference evidence="10 11" key="1">
    <citation type="submission" date="2021-01" db="EMBL/GenBank/DDBJ databases">
        <title>Genomic Encyclopedia of Type Strains, Phase IV (KMG-IV): sequencing the most valuable type-strain genomes for metagenomic binning, comparative biology and taxonomic classification.</title>
        <authorList>
            <person name="Goeker M."/>
        </authorList>
    </citation>
    <scope>NUCLEOTIDE SEQUENCE [LARGE SCALE GENOMIC DNA]</scope>
    <source>
        <strain evidence="10 11">DSM 104297</strain>
    </source>
</reference>
<dbReference type="RefSeq" id="WP_205184245.1">
    <property type="nucleotide sequence ID" value="NZ_JAFBFC010000001.1"/>
</dbReference>
<evidence type="ECO:0000256" key="5">
    <source>
        <dbReference type="ARBA" id="ARBA00023136"/>
    </source>
</evidence>
<name>A0ABS2QRG5_9BACI</name>
<dbReference type="PANTHER" id="PTHR35789:SF1">
    <property type="entry name" value="SPORE GERMINATION PROTEIN B3"/>
    <property type="match status" value="1"/>
</dbReference>
<evidence type="ECO:0000259" key="9">
    <source>
        <dbReference type="Pfam" id="PF25198"/>
    </source>
</evidence>
<dbReference type="PROSITE" id="PS51257">
    <property type="entry name" value="PROKAR_LIPOPROTEIN"/>
    <property type="match status" value="1"/>
</dbReference>
<keyword evidence="6" id="KW-0564">Palmitate</keyword>
<dbReference type="NCBIfam" id="TIGR02887">
    <property type="entry name" value="spore_ger_x_C"/>
    <property type="match status" value="1"/>
</dbReference>
<evidence type="ECO:0000313" key="11">
    <source>
        <dbReference type="Proteomes" id="UP000809829"/>
    </source>
</evidence>
<evidence type="ECO:0000256" key="7">
    <source>
        <dbReference type="ARBA" id="ARBA00023288"/>
    </source>
</evidence>
<dbReference type="PANTHER" id="PTHR35789">
    <property type="entry name" value="SPORE GERMINATION PROTEIN B3"/>
    <property type="match status" value="1"/>
</dbReference>
<dbReference type="EMBL" id="JAFBFC010000001">
    <property type="protein sequence ID" value="MBM7702036.1"/>
    <property type="molecule type" value="Genomic_DNA"/>
</dbReference>
<feature type="domain" description="Spore germination GerAC-like C-terminal" evidence="8">
    <location>
        <begin position="199"/>
        <end position="355"/>
    </location>
</feature>
<keyword evidence="3" id="KW-0309">Germination</keyword>